<evidence type="ECO:0000256" key="1">
    <source>
        <dbReference type="ARBA" id="ARBA00003663"/>
    </source>
</evidence>
<keyword evidence="4 13" id="KW-0813">Transport</keyword>
<keyword evidence="5 13" id="KW-1003">Cell membrane</keyword>
<dbReference type="GO" id="GO:0005886">
    <property type="term" value="C:plasma membrane"/>
    <property type="evidence" value="ECO:0007669"/>
    <property type="project" value="UniProtKB-SubCell"/>
</dbReference>
<evidence type="ECO:0000256" key="4">
    <source>
        <dbReference type="ARBA" id="ARBA00022448"/>
    </source>
</evidence>
<evidence type="ECO:0000256" key="2">
    <source>
        <dbReference type="ARBA" id="ARBA00006257"/>
    </source>
</evidence>
<comment type="function">
    <text evidence="1 13">Plays a role in the flagellum-specific transport system.</text>
</comment>
<dbReference type="PROSITE" id="PS01060">
    <property type="entry name" value="FLIP_1"/>
    <property type="match status" value="1"/>
</dbReference>
<reference evidence="15 16" key="1">
    <citation type="submission" date="2016-10" db="EMBL/GenBank/DDBJ databases">
        <authorList>
            <person name="de Groot N.N."/>
        </authorList>
    </citation>
    <scope>NUCLEOTIDE SEQUENCE [LARGE SCALE GENOMIC DNA]</scope>
    <source>
        <strain evidence="15 16">DSM 26515</strain>
    </source>
</reference>
<keyword evidence="14" id="KW-0732">Signal</keyword>
<dbReference type="AlphaFoldDB" id="A0A1H6W8D3"/>
<evidence type="ECO:0000256" key="3">
    <source>
        <dbReference type="ARBA" id="ARBA00021714"/>
    </source>
</evidence>
<keyword evidence="16" id="KW-1185">Reference proteome</keyword>
<keyword evidence="6 13" id="KW-0812">Transmembrane</keyword>
<keyword evidence="12 13" id="KW-1006">Bacterial flagellum protein export</keyword>
<organism evidence="15 16">
    <name type="scientific">Frateuria terrea</name>
    <dbReference type="NCBI Taxonomy" id="529704"/>
    <lineage>
        <taxon>Bacteria</taxon>
        <taxon>Pseudomonadati</taxon>
        <taxon>Pseudomonadota</taxon>
        <taxon>Gammaproteobacteria</taxon>
        <taxon>Lysobacterales</taxon>
        <taxon>Rhodanobacteraceae</taxon>
        <taxon>Frateuria</taxon>
    </lineage>
</organism>
<name>A0A1H6W8D3_9GAMM</name>
<evidence type="ECO:0000256" key="6">
    <source>
        <dbReference type="ARBA" id="ARBA00022692"/>
    </source>
</evidence>
<evidence type="ECO:0000256" key="8">
    <source>
        <dbReference type="ARBA" id="ARBA00022927"/>
    </source>
</evidence>
<dbReference type="PRINTS" id="PR00951">
    <property type="entry name" value="FLGBIOSNFLIP"/>
</dbReference>
<dbReference type="NCBIfam" id="NF009438">
    <property type="entry name" value="PRK12797.1"/>
    <property type="match status" value="1"/>
</dbReference>
<evidence type="ECO:0000313" key="15">
    <source>
        <dbReference type="EMBL" id="SEJ08545.1"/>
    </source>
</evidence>
<keyword evidence="10 13" id="KW-0472">Membrane</keyword>
<comment type="subcellular location">
    <subcellularLocation>
        <location evidence="13">Cell membrane</location>
        <topology evidence="13">Multi-pass membrane protein</topology>
    </subcellularLocation>
    <subcellularLocation>
        <location evidence="13">Bacterial flagellum basal body</location>
    </subcellularLocation>
</comment>
<proteinExistence type="inferred from homology"/>
<feature type="signal peptide" evidence="14">
    <location>
        <begin position="1"/>
        <end position="26"/>
    </location>
</feature>
<dbReference type="PROSITE" id="PS01061">
    <property type="entry name" value="FLIP_2"/>
    <property type="match status" value="1"/>
</dbReference>
<feature type="transmembrane region" description="Helical" evidence="13">
    <location>
        <begin position="69"/>
        <end position="101"/>
    </location>
</feature>
<protein>
    <recommendedName>
        <fullName evidence="3 13">Flagellar biosynthetic protein FliP</fullName>
    </recommendedName>
</protein>
<keyword evidence="15" id="KW-0969">Cilium</keyword>
<dbReference type="PANTHER" id="PTHR30587">
    <property type="entry name" value="FLAGELLAR BIOSYNTHETIC PROTEIN FLIP"/>
    <property type="match status" value="1"/>
</dbReference>
<dbReference type="PRINTS" id="PR01302">
    <property type="entry name" value="TYPE3IMPPROT"/>
</dbReference>
<feature type="transmembrane region" description="Helical" evidence="13">
    <location>
        <begin position="113"/>
        <end position="132"/>
    </location>
</feature>
<evidence type="ECO:0000256" key="13">
    <source>
        <dbReference type="RuleBase" id="RU362069"/>
    </source>
</evidence>
<keyword evidence="8 13" id="KW-0653">Protein transport</keyword>
<feature type="transmembrane region" description="Helical" evidence="13">
    <location>
        <begin position="214"/>
        <end position="238"/>
    </location>
</feature>
<sequence>MNPFSFRGARWALALLLMLLPLFAAAAPQAAPTQAPALSMPASPAAPAGIPVLTVHDAPGGAKNWTLSLQLLGLMTVLTLLPAILLMMTSFTRIIIVLGFLRQALGTQSTPPNQVLLGLALFLTLFVMGPVFNKAYSDGVKPYMDGQMTAEQALPAASAPFKRFMLDQTRDADLQLFTQLAKEKPYASRDDVPFRVAMPAFLTSELKTAFQMGFLLFIPFLIIDLVVASVLMSMGMMMVSPMIISLPFKIMLFVLVDGWTLLIGTLAGSFYT</sequence>
<dbReference type="InterPro" id="IPR005837">
    <property type="entry name" value="FliP"/>
</dbReference>
<dbReference type="PANTHER" id="PTHR30587:SF0">
    <property type="entry name" value="FLAGELLAR BIOSYNTHETIC PROTEIN FLIP"/>
    <property type="match status" value="1"/>
</dbReference>
<dbReference type="Pfam" id="PF00813">
    <property type="entry name" value="FliP"/>
    <property type="match status" value="1"/>
</dbReference>
<keyword evidence="9 13" id="KW-1133">Transmembrane helix</keyword>
<dbReference type="InterPro" id="IPR005838">
    <property type="entry name" value="T3SS_IM_P"/>
</dbReference>
<dbReference type="STRING" id="529704.SAMN02927913_3188"/>
<evidence type="ECO:0000256" key="5">
    <source>
        <dbReference type="ARBA" id="ARBA00022475"/>
    </source>
</evidence>
<evidence type="ECO:0000256" key="7">
    <source>
        <dbReference type="ARBA" id="ARBA00022795"/>
    </source>
</evidence>
<keyword evidence="15" id="KW-0282">Flagellum</keyword>
<dbReference type="Proteomes" id="UP000199420">
    <property type="component" value="Unassembled WGS sequence"/>
</dbReference>
<keyword evidence="15" id="KW-0966">Cell projection</keyword>
<gene>
    <name evidence="13" type="primary">fliP</name>
    <name evidence="15" type="ORF">SAMN04487997_2465</name>
</gene>
<evidence type="ECO:0000256" key="14">
    <source>
        <dbReference type="SAM" id="SignalP"/>
    </source>
</evidence>
<evidence type="ECO:0000256" key="11">
    <source>
        <dbReference type="ARBA" id="ARBA00023143"/>
    </source>
</evidence>
<comment type="similarity">
    <text evidence="2 13">Belongs to the FliP/MopC/SpaP family.</text>
</comment>
<feature type="transmembrane region" description="Helical" evidence="13">
    <location>
        <begin position="250"/>
        <end position="271"/>
    </location>
</feature>
<evidence type="ECO:0000256" key="10">
    <source>
        <dbReference type="ARBA" id="ARBA00023136"/>
    </source>
</evidence>
<evidence type="ECO:0000256" key="9">
    <source>
        <dbReference type="ARBA" id="ARBA00022989"/>
    </source>
</evidence>
<dbReference type="EMBL" id="FNYC01000004">
    <property type="protein sequence ID" value="SEJ08545.1"/>
    <property type="molecule type" value="Genomic_DNA"/>
</dbReference>
<dbReference type="GO" id="GO:0044781">
    <property type="term" value="P:bacterial-type flagellum organization"/>
    <property type="evidence" value="ECO:0007669"/>
    <property type="project" value="UniProtKB-UniRule"/>
</dbReference>
<evidence type="ECO:0000313" key="16">
    <source>
        <dbReference type="Proteomes" id="UP000199420"/>
    </source>
</evidence>
<evidence type="ECO:0000256" key="12">
    <source>
        <dbReference type="ARBA" id="ARBA00023225"/>
    </source>
</evidence>
<keyword evidence="7 13" id="KW-1005">Bacterial flagellum biogenesis</keyword>
<dbReference type="NCBIfam" id="TIGR01103">
    <property type="entry name" value="fliP"/>
    <property type="match status" value="1"/>
</dbReference>
<dbReference type="GO" id="GO:0009306">
    <property type="term" value="P:protein secretion"/>
    <property type="evidence" value="ECO:0007669"/>
    <property type="project" value="UniProtKB-UniRule"/>
</dbReference>
<keyword evidence="11" id="KW-0975">Bacterial flagellum</keyword>
<dbReference type="GO" id="GO:0009425">
    <property type="term" value="C:bacterial-type flagellum basal body"/>
    <property type="evidence" value="ECO:0007669"/>
    <property type="project" value="UniProtKB-SubCell"/>
</dbReference>
<feature type="chain" id="PRO_5011462647" description="Flagellar biosynthetic protein FliP" evidence="14">
    <location>
        <begin position="27"/>
        <end position="272"/>
    </location>
</feature>
<accession>A0A1H6W8D3</accession>